<dbReference type="InterPro" id="IPR002052">
    <property type="entry name" value="DNA_methylase_N6_adenine_CS"/>
</dbReference>
<feature type="binding site" evidence="4">
    <location>
        <begin position="131"/>
        <end position="135"/>
    </location>
    <ligand>
        <name>S-adenosyl-L-methionine</name>
        <dbReference type="ChEBI" id="CHEBI:59789"/>
    </ligand>
</feature>
<dbReference type="InterPro" id="IPR007848">
    <property type="entry name" value="Small_mtfrase_dom"/>
</dbReference>
<dbReference type="RefSeq" id="WP_235766109.1">
    <property type="nucleotide sequence ID" value="NZ_JBIIEP010000017.1"/>
</dbReference>
<comment type="catalytic activity">
    <reaction evidence="4">
        <text>L-glutaminyl-[peptide chain release factor] + S-adenosyl-L-methionine = N(5)-methyl-L-glutaminyl-[peptide chain release factor] + S-adenosyl-L-homocysteine + H(+)</text>
        <dbReference type="Rhea" id="RHEA:42896"/>
        <dbReference type="Rhea" id="RHEA-COMP:10271"/>
        <dbReference type="Rhea" id="RHEA-COMP:10272"/>
        <dbReference type="ChEBI" id="CHEBI:15378"/>
        <dbReference type="ChEBI" id="CHEBI:30011"/>
        <dbReference type="ChEBI" id="CHEBI:57856"/>
        <dbReference type="ChEBI" id="CHEBI:59789"/>
        <dbReference type="ChEBI" id="CHEBI:61891"/>
        <dbReference type="EC" id="2.1.1.297"/>
    </reaction>
</comment>
<evidence type="ECO:0000256" key="2">
    <source>
        <dbReference type="ARBA" id="ARBA00022679"/>
    </source>
</evidence>
<feature type="binding site" evidence="4">
    <location>
        <position position="183"/>
    </location>
    <ligand>
        <name>S-adenosyl-L-methionine</name>
        <dbReference type="ChEBI" id="CHEBI:59789"/>
    </ligand>
</feature>
<feature type="binding site" evidence="4">
    <location>
        <position position="200"/>
    </location>
    <ligand>
        <name>S-adenosyl-L-methionine</name>
        <dbReference type="ChEBI" id="CHEBI:59789"/>
    </ligand>
</feature>
<dbReference type="InterPro" id="IPR004556">
    <property type="entry name" value="HemK-like"/>
</dbReference>
<keyword evidence="1 4" id="KW-0489">Methyltransferase</keyword>
<comment type="similarity">
    <text evidence="4">Belongs to the protein N5-glutamine methyltransferase family. PrmC subfamily.</text>
</comment>
<dbReference type="HAMAP" id="MF_02126">
    <property type="entry name" value="RF_methyltr_PrmC"/>
    <property type="match status" value="1"/>
</dbReference>
<dbReference type="NCBIfam" id="TIGR00536">
    <property type="entry name" value="hemK_fam"/>
    <property type="match status" value="1"/>
</dbReference>
<evidence type="ECO:0000259" key="5">
    <source>
        <dbReference type="Pfam" id="PF05175"/>
    </source>
</evidence>
<keyword evidence="2 4" id="KW-0808">Transferase</keyword>
<evidence type="ECO:0000256" key="1">
    <source>
        <dbReference type="ARBA" id="ARBA00022603"/>
    </source>
</evidence>
<name>A0A1J1JES8_PLAAG</name>
<dbReference type="InterPro" id="IPR019874">
    <property type="entry name" value="RF_methyltr_PrmC"/>
</dbReference>
<dbReference type="GO" id="GO:0102559">
    <property type="term" value="F:peptide chain release factor N(5)-glutamine methyltransferase activity"/>
    <property type="evidence" value="ECO:0007669"/>
    <property type="project" value="UniProtKB-EC"/>
</dbReference>
<dbReference type="PANTHER" id="PTHR47441:SF3">
    <property type="entry name" value="RELEASE FACTOR GLUTAMINE METHYLTRANSFERASE"/>
    <property type="match status" value="1"/>
</dbReference>
<proteinExistence type="inferred from homology"/>
<dbReference type="NCBIfam" id="TIGR03534">
    <property type="entry name" value="RF_mod_PrmC"/>
    <property type="match status" value="1"/>
</dbReference>
<dbReference type="GO" id="GO:0032259">
    <property type="term" value="P:methylation"/>
    <property type="evidence" value="ECO:0007669"/>
    <property type="project" value="UniProtKB-KW"/>
</dbReference>
<protein>
    <recommendedName>
        <fullName evidence="4">Release factor glutamine methyltransferase</fullName>
        <shortName evidence="4">RF MTase</shortName>
        <ecNumber evidence="4">2.1.1.297</ecNumber>
    </recommendedName>
    <alternativeName>
        <fullName evidence="4">N5-glutamine methyltransferase PrmC</fullName>
    </alternativeName>
    <alternativeName>
        <fullName evidence="4">Protein-(glutamine-N5) MTase PrmC</fullName>
    </alternativeName>
    <alternativeName>
        <fullName evidence="4">Protein-glutamine N-methyltransferase PrmC</fullName>
    </alternativeName>
</protein>
<evidence type="ECO:0000256" key="3">
    <source>
        <dbReference type="ARBA" id="ARBA00022691"/>
    </source>
</evidence>
<dbReference type="SUPFAM" id="SSF53335">
    <property type="entry name" value="S-adenosyl-L-methionine-dependent methyltransferases"/>
    <property type="match status" value="1"/>
</dbReference>
<dbReference type="CDD" id="cd02440">
    <property type="entry name" value="AdoMet_MTases"/>
    <property type="match status" value="1"/>
</dbReference>
<gene>
    <name evidence="4 6" type="primary">prmC</name>
    <name evidence="6" type="ORF">PLAM_1933</name>
</gene>
<accession>A0A1J1JES8</accession>
<evidence type="ECO:0000313" key="6">
    <source>
        <dbReference type="EMBL" id="CUM59899.1"/>
    </source>
</evidence>
<comment type="function">
    <text evidence="4">Methylates the class 1 translation termination release factors RF1/PrfA and RF2/PrfB on the glutamine residue of the universally conserved GGQ motif.</text>
</comment>
<dbReference type="AlphaFoldDB" id="A0A1J1JES8"/>
<dbReference type="PROSITE" id="PS00092">
    <property type="entry name" value="N6_MTASE"/>
    <property type="match status" value="1"/>
</dbReference>
<evidence type="ECO:0000256" key="4">
    <source>
        <dbReference type="HAMAP-Rule" id="MF_02126"/>
    </source>
</evidence>
<feature type="binding site" evidence="4">
    <location>
        <begin position="200"/>
        <end position="203"/>
    </location>
    <ligand>
        <name>substrate</name>
    </ligand>
</feature>
<dbReference type="GeneID" id="77290334"/>
<dbReference type="Gene3D" id="3.40.50.150">
    <property type="entry name" value="Vaccinia Virus protein VP39"/>
    <property type="match status" value="1"/>
</dbReference>
<keyword evidence="3 4" id="KW-0949">S-adenosyl-L-methionine</keyword>
<dbReference type="GO" id="GO:0003676">
    <property type="term" value="F:nucleic acid binding"/>
    <property type="evidence" value="ECO:0007669"/>
    <property type="project" value="InterPro"/>
</dbReference>
<dbReference type="EMBL" id="LO018304">
    <property type="protein sequence ID" value="CUM59899.1"/>
    <property type="molecule type" value="Genomic_DNA"/>
</dbReference>
<reference evidence="6" key="1">
    <citation type="submission" date="2015-09" db="EMBL/GenBank/DDBJ databases">
        <authorList>
            <person name="Jackson K.R."/>
            <person name="Lunt B.L."/>
            <person name="Fisher J.N.B."/>
            <person name="Gardner A.V."/>
            <person name="Bailey M.E."/>
            <person name="Deus L.M."/>
            <person name="Earl A.S."/>
            <person name="Gibby P.D."/>
            <person name="Hartmann K.A."/>
            <person name="Liu J.E."/>
            <person name="Manci A.M."/>
            <person name="Nielsen D.A."/>
            <person name="Solomon M.B."/>
            <person name="Breakwell D.P."/>
            <person name="Burnett S.H."/>
            <person name="Grose J.H."/>
        </authorList>
    </citation>
    <scope>NUCLEOTIDE SEQUENCE</scope>
    <source>
        <strain evidence="6">7805</strain>
    </source>
</reference>
<feature type="binding site" evidence="4">
    <location>
        <position position="154"/>
    </location>
    <ligand>
        <name>S-adenosyl-L-methionine</name>
        <dbReference type="ChEBI" id="CHEBI:59789"/>
    </ligand>
</feature>
<organism evidence="6">
    <name type="scientific">Planktothrix agardhii</name>
    <name type="common">Oscillatoria agardhii</name>
    <dbReference type="NCBI Taxonomy" id="1160"/>
    <lineage>
        <taxon>Bacteria</taxon>
        <taxon>Bacillati</taxon>
        <taxon>Cyanobacteriota</taxon>
        <taxon>Cyanophyceae</taxon>
        <taxon>Oscillatoriophycideae</taxon>
        <taxon>Oscillatoriales</taxon>
        <taxon>Microcoleaceae</taxon>
        <taxon>Planktothrix</taxon>
    </lineage>
</organism>
<dbReference type="EC" id="2.1.1.297" evidence="4"/>
<feature type="domain" description="Methyltransferase small" evidence="5">
    <location>
        <begin position="119"/>
        <end position="203"/>
    </location>
</feature>
<dbReference type="PANTHER" id="PTHR47441">
    <property type="match status" value="1"/>
</dbReference>
<dbReference type="InterPro" id="IPR052663">
    <property type="entry name" value="RF_glutamine_MTase_cyano"/>
</dbReference>
<sequence length="329" mass="36212">MGETISGWQLQGWIEQAHAECAAFGVSPNEIHWFLQELGGLDRLTLRLQAFKQQPAIPLLVPWSELTQLWQRRLTERIPLQYLAGRTYWRHFTLKVSPQVLIPRPETELIIDLAVSAIENIDNSGIWVDLGTGSGAIALGLADSFPTAEIHGVDTSLEALAIAESNAETTGLSSRIQFHHGSWWEPLQFLKGQLTGMVSNPPYIPSDIIPTLQPEVAQHEPTLALDGGDDGFDCIRYLVETAPHYLRPGGVWIVEMMAGQGEGVARLLEAQGSYSGIKIIPDLAGFDRFVIAYKKNSDPSVETVATQTKPACAGFKPLINSPRRRTSLV</sequence>
<dbReference type="Pfam" id="PF05175">
    <property type="entry name" value="MTS"/>
    <property type="match status" value="1"/>
</dbReference>
<dbReference type="InterPro" id="IPR029063">
    <property type="entry name" value="SAM-dependent_MTases_sf"/>
</dbReference>